<accession>A0AAV2ZAB7</accession>
<sequence>MAEIGGSACATAMRTQGVPMQQAIKHTAGAVARL</sequence>
<comment type="caution">
    <text evidence="1">The sequence shown here is derived from an EMBL/GenBank/DDBJ whole genome shotgun (WGS) entry which is preliminary data.</text>
</comment>
<dbReference type="Proteomes" id="UP001146120">
    <property type="component" value="Unassembled WGS sequence"/>
</dbReference>
<evidence type="ECO:0000313" key="2">
    <source>
        <dbReference type="Proteomes" id="UP001146120"/>
    </source>
</evidence>
<reference evidence="1" key="1">
    <citation type="submission" date="2022-11" db="EMBL/GenBank/DDBJ databases">
        <authorList>
            <person name="Morgan W.R."/>
            <person name="Tartar A."/>
        </authorList>
    </citation>
    <scope>NUCLEOTIDE SEQUENCE</scope>
    <source>
        <strain evidence="1">ARSEF 373</strain>
    </source>
</reference>
<protein>
    <submittedName>
        <fullName evidence="1">Uncharacterized protein</fullName>
    </submittedName>
</protein>
<organism evidence="1 2">
    <name type="scientific">Lagenidium giganteum</name>
    <dbReference type="NCBI Taxonomy" id="4803"/>
    <lineage>
        <taxon>Eukaryota</taxon>
        <taxon>Sar</taxon>
        <taxon>Stramenopiles</taxon>
        <taxon>Oomycota</taxon>
        <taxon>Peronosporomycetes</taxon>
        <taxon>Pythiales</taxon>
        <taxon>Pythiaceae</taxon>
    </lineage>
</organism>
<keyword evidence="2" id="KW-1185">Reference proteome</keyword>
<gene>
    <name evidence="1" type="ORF">N0F65_005892</name>
</gene>
<reference evidence="1" key="2">
    <citation type="journal article" date="2023" name="Microbiol Resour">
        <title>Decontamination and Annotation of the Draft Genome Sequence of the Oomycete Lagenidium giganteum ARSEF 373.</title>
        <authorList>
            <person name="Morgan W.R."/>
            <person name="Tartar A."/>
        </authorList>
    </citation>
    <scope>NUCLEOTIDE SEQUENCE</scope>
    <source>
        <strain evidence="1">ARSEF 373</strain>
    </source>
</reference>
<evidence type="ECO:0000313" key="1">
    <source>
        <dbReference type="EMBL" id="DBA02865.1"/>
    </source>
</evidence>
<proteinExistence type="predicted"/>
<name>A0AAV2ZAB7_9STRA</name>
<dbReference type="EMBL" id="DAKRPA010000025">
    <property type="protein sequence ID" value="DBA02865.1"/>
    <property type="molecule type" value="Genomic_DNA"/>
</dbReference>
<dbReference type="AlphaFoldDB" id="A0AAV2ZAB7"/>